<name>A0A317DXS4_9PROT</name>
<keyword evidence="4 5" id="KW-0472">Membrane</keyword>
<feature type="transmembrane region" description="Helical" evidence="5">
    <location>
        <begin position="275"/>
        <end position="297"/>
    </location>
</feature>
<dbReference type="InterPro" id="IPR020846">
    <property type="entry name" value="MFS_dom"/>
</dbReference>
<evidence type="ECO:0000259" key="6">
    <source>
        <dbReference type="PROSITE" id="PS50850"/>
    </source>
</evidence>
<reference evidence="7 8" key="1">
    <citation type="submission" date="2018-05" db="EMBL/GenBank/DDBJ databases">
        <title>Zavarzinia sp. HR-AS.</title>
        <authorList>
            <person name="Lee Y."/>
            <person name="Jeon C.O."/>
        </authorList>
    </citation>
    <scope>NUCLEOTIDE SEQUENCE [LARGE SCALE GENOMIC DNA]</scope>
    <source>
        <strain evidence="7 8">HR-AS</strain>
    </source>
</reference>
<feature type="transmembrane region" description="Helical" evidence="5">
    <location>
        <begin position="234"/>
        <end position="254"/>
    </location>
</feature>
<accession>A0A317DXS4</accession>
<proteinExistence type="predicted"/>
<dbReference type="EMBL" id="QGLE01000012">
    <property type="protein sequence ID" value="PWR19291.1"/>
    <property type="molecule type" value="Genomic_DNA"/>
</dbReference>
<evidence type="ECO:0000256" key="2">
    <source>
        <dbReference type="ARBA" id="ARBA00022692"/>
    </source>
</evidence>
<dbReference type="GO" id="GO:0022857">
    <property type="term" value="F:transmembrane transporter activity"/>
    <property type="evidence" value="ECO:0007669"/>
    <property type="project" value="InterPro"/>
</dbReference>
<dbReference type="SUPFAM" id="SSF103473">
    <property type="entry name" value="MFS general substrate transporter"/>
    <property type="match status" value="1"/>
</dbReference>
<feature type="transmembrane region" description="Helical" evidence="5">
    <location>
        <begin position="435"/>
        <end position="456"/>
    </location>
</feature>
<feature type="transmembrane region" description="Helical" evidence="5">
    <location>
        <begin position="178"/>
        <end position="197"/>
    </location>
</feature>
<protein>
    <submittedName>
        <fullName evidence="7">MFS transporter</fullName>
    </submittedName>
</protein>
<evidence type="ECO:0000256" key="5">
    <source>
        <dbReference type="SAM" id="Phobius"/>
    </source>
</evidence>
<evidence type="ECO:0000256" key="3">
    <source>
        <dbReference type="ARBA" id="ARBA00022989"/>
    </source>
</evidence>
<keyword evidence="8" id="KW-1185">Reference proteome</keyword>
<gene>
    <name evidence="7" type="ORF">DKG74_17590</name>
</gene>
<keyword evidence="2 5" id="KW-0812">Transmembrane</keyword>
<evidence type="ECO:0000313" key="8">
    <source>
        <dbReference type="Proteomes" id="UP000245461"/>
    </source>
</evidence>
<comment type="caution">
    <text evidence="7">The sequence shown here is derived from an EMBL/GenBank/DDBJ whole genome shotgun (WGS) entry which is preliminary data.</text>
</comment>
<dbReference type="InterPro" id="IPR036259">
    <property type="entry name" value="MFS_trans_sf"/>
</dbReference>
<dbReference type="Gene3D" id="1.20.1250.20">
    <property type="entry name" value="MFS general substrate transporter like domains"/>
    <property type="match status" value="1"/>
</dbReference>
<dbReference type="Gene3D" id="1.20.1720.10">
    <property type="entry name" value="Multidrug resistance protein D"/>
    <property type="match status" value="1"/>
</dbReference>
<dbReference type="RefSeq" id="WP_109907490.1">
    <property type="nucleotide sequence ID" value="NZ_QGLE01000012.1"/>
</dbReference>
<dbReference type="GO" id="GO:0005886">
    <property type="term" value="C:plasma membrane"/>
    <property type="evidence" value="ECO:0007669"/>
    <property type="project" value="TreeGrafter"/>
</dbReference>
<feature type="transmembrane region" description="Helical" evidence="5">
    <location>
        <begin position="398"/>
        <end position="423"/>
    </location>
</feature>
<feature type="transmembrane region" description="Helical" evidence="5">
    <location>
        <begin position="88"/>
        <end position="107"/>
    </location>
</feature>
<evidence type="ECO:0000256" key="1">
    <source>
        <dbReference type="ARBA" id="ARBA00004141"/>
    </source>
</evidence>
<dbReference type="PANTHER" id="PTHR23501">
    <property type="entry name" value="MAJOR FACILITATOR SUPERFAMILY"/>
    <property type="match status" value="1"/>
</dbReference>
<feature type="transmembrane region" description="Helical" evidence="5">
    <location>
        <begin position="209"/>
        <end position="228"/>
    </location>
</feature>
<dbReference type="Proteomes" id="UP000245461">
    <property type="component" value="Unassembled WGS sequence"/>
</dbReference>
<evidence type="ECO:0000256" key="4">
    <source>
        <dbReference type="ARBA" id="ARBA00023136"/>
    </source>
</evidence>
<feature type="transmembrane region" description="Helical" evidence="5">
    <location>
        <begin position="25"/>
        <end position="46"/>
    </location>
</feature>
<sequence>MSEATAKRDEGGWGAVLADRHFPAFLLLCFGIWLHAADAMLTATVIPVLVVDIGGAEFIAWTMALYVLASIVAGSAAGLAARRLGMKAAICGGAIVYGLGCAVSALAPDMAVMLVGRAMQGFGGGAMVALAYVALTALFPAPMWPRLYACISGIWGGASLCGPLIGGLFAEAGLWRGAFWAFAGQAGLLLLLFLVFLPKTAPEQGAQPAVPWGRLGLVALGVLGIAVAGILLAIVPALIAGLGGIAVLAVAAGIDRRQKRPILPRGAFGRGSVAGAGYLMILGLSIATMPFTTYGPILMEQIHGTGPLVVGYVIAAESIAWTITSVSVSGAGPAWERRLILGGASIITLGMIGLGWAVPYGGLWSTLVFAALQGGGAGFCWSFVTRRIVHAVGDEEKTLAAAAVPTIQLLGYALGAAGAGIIANAGGLGTDPNPATALAAGPWIFLLFAPFAFAGIEAARRATRA</sequence>
<feature type="transmembrane region" description="Helical" evidence="5">
    <location>
        <begin position="58"/>
        <end position="81"/>
    </location>
</feature>
<feature type="transmembrane region" description="Helical" evidence="5">
    <location>
        <begin position="364"/>
        <end position="386"/>
    </location>
</feature>
<feature type="transmembrane region" description="Helical" evidence="5">
    <location>
        <begin position="119"/>
        <end position="140"/>
    </location>
</feature>
<dbReference type="PROSITE" id="PS50850">
    <property type="entry name" value="MFS"/>
    <property type="match status" value="1"/>
</dbReference>
<dbReference type="OrthoDB" id="9807274at2"/>
<comment type="subcellular location">
    <subcellularLocation>
        <location evidence="1">Membrane</location>
        <topology evidence="1">Multi-pass membrane protein</topology>
    </subcellularLocation>
</comment>
<evidence type="ECO:0000313" key="7">
    <source>
        <dbReference type="EMBL" id="PWR19291.1"/>
    </source>
</evidence>
<organism evidence="7 8">
    <name type="scientific">Zavarzinia aquatilis</name>
    <dbReference type="NCBI Taxonomy" id="2211142"/>
    <lineage>
        <taxon>Bacteria</taxon>
        <taxon>Pseudomonadati</taxon>
        <taxon>Pseudomonadota</taxon>
        <taxon>Alphaproteobacteria</taxon>
        <taxon>Rhodospirillales</taxon>
        <taxon>Zavarziniaceae</taxon>
        <taxon>Zavarzinia</taxon>
    </lineage>
</organism>
<dbReference type="Pfam" id="PF07690">
    <property type="entry name" value="MFS_1"/>
    <property type="match status" value="1"/>
</dbReference>
<dbReference type="InterPro" id="IPR011701">
    <property type="entry name" value="MFS"/>
</dbReference>
<feature type="transmembrane region" description="Helical" evidence="5">
    <location>
        <begin position="309"/>
        <end position="332"/>
    </location>
</feature>
<feature type="transmembrane region" description="Helical" evidence="5">
    <location>
        <begin position="339"/>
        <end position="358"/>
    </location>
</feature>
<keyword evidence="3 5" id="KW-1133">Transmembrane helix</keyword>
<feature type="domain" description="Major facilitator superfamily (MFS) profile" evidence="6">
    <location>
        <begin position="24"/>
        <end position="465"/>
    </location>
</feature>
<dbReference type="PANTHER" id="PTHR23501:SF154">
    <property type="entry name" value="MULTIDRUG-EFFLUX TRANSPORTER RV1634-RELATED"/>
    <property type="match status" value="1"/>
</dbReference>
<dbReference type="AlphaFoldDB" id="A0A317DXS4"/>
<feature type="transmembrane region" description="Helical" evidence="5">
    <location>
        <begin position="147"/>
        <end position="166"/>
    </location>
</feature>